<evidence type="ECO:0000256" key="2">
    <source>
        <dbReference type="ARBA" id="ARBA00022980"/>
    </source>
</evidence>
<dbReference type="GO" id="GO:1990904">
    <property type="term" value="C:ribonucleoprotein complex"/>
    <property type="evidence" value="ECO:0007669"/>
    <property type="project" value="UniProtKB-KW"/>
</dbReference>
<evidence type="ECO:0000256" key="1">
    <source>
        <dbReference type="ARBA" id="ARBA00006471"/>
    </source>
</evidence>
<evidence type="ECO:0000313" key="5">
    <source>
        <dbReference type="Proteomes" id="UP000271098"/>
    </source>
</evidence>
<name>A0A183DPS6_9BILA</name>
<organism evidence="6">
    <name type="scientific">Gongylonema pulchrum</name>
    <dbReference type="NCBI Taxonomy" id="637853"/>
    <lineage>
        <taxon>Eukaryota</taxon>
        <taxon>Metazoa</taxon>
        <taxon>Ecdysozoa</taxon>
        <taxon>Nematoda</taxon>
        <taxon>Chromadorea</taxon>
        <taxon>Rhabditida</taxon>
        <taxon>Spirurina</taxon>
        <taxon>Spiruromorpha</taxon>
        <taxon>Spiruroidea</taxon>
        <taxon>Gongylonematidae</taxon>
        <taxon>Gongylonema</taxon>
    </lineage>
</organism>
<dbReference type="GO" id="GO:0005840">
    <property type="term" value="C:ribosome"/>
    <property type="evidence" value="ECO:0007669"/>
    <property type="project" value="UniProtKB-KW"/>
</dbReference>
<evidence type="ECO:0000313" key="4">
    <source>
        <dbReference type="EMBL" id="VDN17818.1"/>
    </source>
</evidence>
<keyword evidence="3" id="KW-0687">Ribonucleoprotein</keyword>
<reference evidence="6" key="1">
    <citation type="submission" date="2016-06" db="UniProtKB">
        <authorList>
            <consortium name="WormBaseParasite"/>
        </authorList>
    </citation>
    <scope>IDENTIFICATION</scope>
</reference>
<sequence length="100" mass="11711">MVRISVLADALKTINNAEKRGKRQVLIRPCSKVLVSHKHFFFLDFYFSSHCKEKSRKTGFEKYFSRSINLFLFLFVEEYCCCSITFSSSLLWTGTATDQY</sequence>
<dbReference type="OrthoDB" id="10250260at2759"/>
<dbReference type="GO" id="GO:0003735">
    <property type="term" value="F:structural constituent of ribosome"/>
    <property type="evidence" value="ECO:0007669"/>
    <property type="project" value="InterPro"/>
</dbReference>
<dbReference type="EMBL" id="UYRT01078114">
    <property type="protein sequence ID" value="VDN17818.1"/>
    <property type="molecule type" value="Genomic_DNA"/>
</dbReference>
<dbReference type="InterPro" id="IPR035987">
    <property type="entry name" value="Ribosomal_uS8_sf"/>
</dbReference>
<dbReference type="InterPro" id="IPR000630">
    <property type="entry name" value="Ribosomal_uS8"/>
</dbReference>
<comment type="similarity">
    <text evidence="1">Belongs to the universal ribosomal protein uS8 family.</text>
</comment>
<dbReference type="AlphaFoldDB" id="A0A183DPS6"/>
<evidence type="ECO:0000256" key="3">
    <source>
        <dbReference type="ARBA" id="ARBA00023274"/>
    </source>
</evidence>
<proteinExistence type="inferred from homology"/>
<gene>
    <name evidence="4" type="ORF">GPUH_LOCUS10717</name>
</gene>
<evidence type="ECO:0000313" key="6">
    <source>
        <dbReference type="WBParaSite" id="GPUH_0001073001-mRNA-1"/>
    </source>
</evidence>
<dbReference type="SUPFAM" id="SSF56047">
    <property type="entry name" value="Ribosomal protein S8"/>
    <property type="match status" value="1"/>
</dbReference>
<dbReference type="Proteomes" id="UP000271098">
    <property type="component" value="Unassembled WGS sequence"/>
</dbReference>
<reference evidence="4 5" key="2">
    <citation type="submission" date="2018-11" db="EMBL/GenBank/DDBJ databases">
        <authorList>
            <consortium name="Pathogen Informatics"/>
        </authorList>
    </citation>
    <scope>NUCLEOTIDE SEQUENCE [LARGE SCALE GENOMIC DNA]</scope>
</reference>
<protein>
    <submittedName>
        <fullName evidence="6">40S ribosomal protein S15a</fullName>
    </submittedName>
</protein>
<keyword evidence="2" id="KW-0689">Ribosomal protein</keyword>
<dbReference type="PANTHER" id="PTHR11758">
    <property type="entry name" value="40S RIBOSOMAL PROTEIN S15A"/>
    <property type="match status" value="1"/>
</dbReference>
<dbReference type="GO" id="GO:0006412">
    <property type="term" value="P:translation"/>
    <property type="evidence" value="ECO:0007669"/>
    <property type="project" value="InterPro"/>
</dbReference>
<dbReference type="Gene3D" id="3.30.1370.30">
    <property type="match status" value="1"/>
</dbReference>
<dbReference type="WBParaSite" id="GPUH_0001073001-mRNA-1">
    <property type="protein sequence ID" value="GPUH_0001073001-mRNA-1"/>
    <property type="gene ID" value="GPUH_0001073001"/>
</dbReference>
<accession>A0A183DPS6</accession>
<keyword evidence="5" id="KW-1185">Reference proteome</keyword>